<dbReference type="Proteomes" id="UP000695562">
    <property type="component" value="Unassembled WGS sequence"/>
</dbReference>
<evidence type="ECO:0000313" key="1">
    <source>
        <dbReference type="EMBL" id="KAF2076010.1"/>
    </source>
</evidence>
<keyword evidence="2" id="KW-1185">Reference proteome</keyword>
<accession>A0A8J4PYX6</accession>
<name>A0A8J4PYX6_9MYCE</name>
<evidence type="ECO:0000313" key="2">
    <source>
        <dbReference type="Proteomes" id="UP000695562"/>
    </source>
</evidence>
<reference evidence="1" key="1">
    <citation type="submission" date="2020-01" db="EMBL/GenBank/DDBJ databases">
        <title>Development of genomics and gene disruption for Polysphondylium violaceum indicates a role for the polyketide synthase stlB in stalk morphogenesis.</title>
        <authorList>
            <person name="Narita B."/>
            <person name="Kawabe Y."/>
            <person name="Kin K."/>
            <person name="Saito T."/>
            <person name="Gibbs R."/>
            <person name="Kuspa A."/>
            <person name="Muzny D."/>
            <person name="Queller D."/>
            <person name="Richards S."/>
            <person name="Strassman J."/>
            <person name="Sucgang R."/>
            <person name="Worley K."/>
            <person name="Schaap P."/>
        </authorList>
    </citation>
    <scope>NUCLEOTIDE SEQUENCE</scope>
    <source>
        <strain evidence="1">QSvi11</strain>
    </source>
</reference>
<dbReference type="AlphaFoldDB" id="A0A8J4PYX6"/>
<organism evidence="1 2">
    <name type="scientific">Polysphondylium violaceum</name>
    <dbReference type="NCBI Taxonomy" id="133409"/>
    <lineage>
        <taxon>Eukaryota</taxon>
        <taxon>Amoebozoa</taxon>
        <taxon>Evosea</taxon>
        <taxon>Eumycetozoa</taxon>
        <taxon>Dictyostelia</taxon>
        <taxon>Dictyosteliales</taxon>
        <taxon>Dictyosteliaceae</taxon>
        <taxon>Polysphondylium</taxon>
    </lineage>
</organism>
<dbReference type="EMBL" id="AJWJ01000076">
    <property type="protein sequence ID" value="KAF2076010.1"/>
    <property type="molecule type" value="Genomic_DNA"/>
</dbReference>
<comment type="caution">
    <text evidence="1">The sequence shown here is derived from an EMBL/GenBank/DDBJ whole genome shotgun (WGS) entry which is preliminary data.</text>
</comment>
<protein>
    <submittedName>
        <fullName evidence="1">Uncharacterized protein</fullName>
    </submittedName>
</protein>
<gene>
    <name evidence="1" type="ORF">CYY_002670</name>
</gene>
<proteinExistence type="predicted"/>
<sequence length="701" mass="82787">MFRLNPNIKLTNDSLLIIYNNLLKSSNQRNLFVINKSDEYKNSLTSRLQELKSKTLQSKPTISQRILQTKLPNQKNETNDEIEHSLTTSTTSTSTYNTKSFISKTNNDSKIQNELKEWVMKLKIEPSVTQLDGVYKFIQNNSNSLRFCNLIQEDNRTIIKAFLQYERMYNIALDQRKSTKLYEYLYQHTLFKDSMFNDILKSLMITNPQDAVTFFTENITNISSFLDSSSFTTFFQELLQNPSCYELCMRISSFIFENKLFNSSNYLTNIIMMHALFDEIDNSSEHYQFLKQNTPKDQVPPLLFSFFQYTFERQTPPYKLISFLKEAITDYQYRPPNSIIQHLLVQCYSFNDIDSMDSIIRLVEPTNAKSLGFLLFYNLLTIYDPCSKTIHDRLFVWLLAQTTESRHAIASQVIRYLITFRRFDLALMWYNNVSINPNFHFEHLVQPFLDYHPSNTQLYHFWDHKIPKNFRISHSNHLPIYSELSQLQRKVHQILYCRWNFSKEPITKIDLPPRDLILDSMLENKLTTSPEAVISQLVKNIFSTKVYPLGFQLVDAFNFLIKNNCQDDHRIPIEYQPLLFSASDITRLLEIRQYEKVSSIVKHSQFVNPRIWEQMILNLFESQLIYQCIFLTKCLLESNSPINTEIFYSSLMITLKFGKFFTDDHKIPIQDIQSIMSLTPLHLQKSIQYGKIFKFISKLIQ</sequence>